<proteinExistence type="predicted"/>
<dbReference type="InterPro" id="IPR030389">
    <property type="entry name" value="G_FEOB_dom"/>
</dbReference>
<dbReference type="SUPFAM" id="SSF52540">
    <property type="entry name" value="P-loop containing nucleoside triphosphate hydrolases"/>
    <property type="match status" value="1"/>
</dbReference>
<gene>
    <name evidence="2" type="ORF">DDZ44_00225</name>
</gene>
<dbReference type="PRINTS" id="PR00326">
    <property type="entry name" value="GTP1OBG"/>
</dbReference>
<dbReference type="GO" id="GO:0015093">
    <property type="term" value="F:ferrous iron transmembrane transporter activity"/>
    <property type="evidence" value="ECO:0007669"/>
    <property type="project" value="TreeGrafter"/>
</dbReference>
<dbReference type="InterPro" id="IPR050860">
    <property type="entry name" value="FeoB_GTPase"/>
</dbReference>
<reference evidence="2 3" key="1">
    <citation type="journal article" date="2018" name="Nat. Biotechnol.">
        <title>A standardized bacterial taxonomy based on genome phylogeny substantially revises the tree of life.</title>
        <authorList>
            <person name="Parks D.H."/>
            <person name="Chuvochina M."/>
            <person name="Waite D.W."/>
            <person name="Rinke C."/>
            <person name="Skarshewski A."/>
            <person name="Chaumeil P.A."/>
            <person name="Hugenholtz P."/>
        </authorList>
    </citation>
    <scope>NUCLEOTIDE SEQUENCE [LARGE SCALE GENOMIC DNA]</scope>
    <source>
        <strain evidence="2">UBA10948</strain>
    </source>
</reference>
<protein>
    <submittedName>
        <fullName evidence="2">Ferrous iron transporter B</fullName>
    </submittedName>
</protein>
<dbReference type="Proteomes" id="UP000263273">
    <property type="component" value="Unassembled WGS sequence"/>
</dbReference>
<dbReference type="PANTHER" id="PTHR43185:SF1">
    <property type="entry name" value="FE(2+) TRANSPORTER FEOB"/>
    <property type="match status" value="1"/>
</dbReference>
<evidence type="ECO:0000313" key="3">
    <source>
        <dbReference type="Proteomes" id="UP000263273"/>
    </source>
</evidence>
<dbReference type="GO" id="GO:0005886">
    <property type="term" value="C:plasma membrane"/>
    <property type="evidence" value="ECO:0007669"/>
    <property type="project" value="TreeGrafter"/>
</dbReference>
<dbReference type="PROSITE" id="PS51711">
    <property type="entry name" value="G_FEOB"/>
    <property type="match status" value="1"/>
</dbReference>
<dbReference type="Pfam" id="PF02421">
    <property type="entry name" value="FeoB_N"/>
    <property type="match status" value="1"/>
</dbReference>
<evidence type="ECO:0000313" key="2">
    <source>
        <dbReference type="EMBL" id="HBK52349.1"/>
    </source>
</evidence>
<dbReference type="Gene3D" id="3.40.50.300">
    <property type="entry name" value="P-loop containing nucleotide triphosphate hydrolases"/>
    <property type="match status" value="1"/>
</dbReference>
<dbReference type="PANTHER" id="PTHR43185">
    <property type="entry name" value="FERROUS IRON TRANSPORT PROTEIN B"/>
    <property type="match status" value="1"/>
</dbReference>
<accession>A0A354YT34</accession>
<dbReference type="GO" id="GO:0005525">
    <property type="term" value="F:GTP binding"/>
    <property type="evidence" value="ECO:0007669"/>
    <property type="project" value="InterPro"/>
</dbReference>
<organism evidence="2 3">
    <name type="scientific">Syntrophomonas wolfei</name>
    <dbReference type="NCBI Taxonomy" id="863"/>
    <lineage>
        <taxon>Bacteria</taxon>
        <taxon>Bacillati</taxon>
        <taxon>Bacillota</taxon>
        <taxon>Clostridia</taxon>
        <taxon>Eubacteriales</taxon>
        <taxon>Syntrophomonadaceae</taxon>
        <taxon>Syntrophomonas</taxon>
    </lineage>
</organism>
<feature type="domain" description="FeoB-type G" evidence="1">
    <location>
        <begin position="5"/>
        <end position="73"/>
    </location>
</feature>
<sequence length="73" mass="8017">MDEKRIVIALAGNPNSGKTTIFNNLTGARQHVGNYPGVTVEKKEGWLKHRGFEIEVIDLPGTYGLSAYSPDED</sequence>
<comment type="caution">
    <text evidence="2">The sequence shown here is derived from an EMBL/GenBank/DDBJ whole genome shotgun (WGS) entry which is preliminary data.</text>
</comment>
<evidence type="ECO:0000259" key="1">
    <source>
        <dbReference type="PROSITE" id="PS51711"/>
    </source>
</evidence>
<dbReference type="EMBL" id="DNZF01000005">
    <property type="protein sequence ID" value="HBK52349.1"/>
    <property type="molecule type" value="Genomic_DNA"/>
</dbReference>
<name>A0A354YT34_9FIRM</name>
<dbReference type="AlphaFoldDB" id="A0A354YT34"/>
<dbReference type="InterPro" id="IPR027417">
    <property type="entry name" value="P-loop_NTPase"/>
</dbReference>
<dbReference type="InterPro" id="IPR006073">
    <property type="entry name" value="GTP-bd"/>
</dbReference>
<feature type="non-terminal residue" evidence="2">
    <location>
        <position position="73"/>
    </location>
</feature>